<dbReference type="InterPro" id="IPR029479">
    <property type="entry name" value="Nitroreductase"/>
</dbReference>
<organism evidence="7 8">
    <name type="scientific">Notoacmeibacter marinus</name>
    <dbReference type="NCBI Taxonomy" id="1876515"/>
    <lineage>
        <taxon>Bacteria</taxon>
        <taxon>Pseudomonadati</taxon>
        <taxon>Pseudomonadota</taxon>
        <taxon>Alphaproteobacteria</taxon>
        <taxon>Hyphomicrobiales</taxon>
        <taxon>Notoacmeibacteraceae</taxon>
        <taxon>Notoacmeibacter</taxon>
    </lineage>
</organism>
<sequence length="230" mass="25730">MTSPGRQENCSAAEAIMSRRSIRAFLPDPVPCETVRRILEIAGRAPSGSNIQPWQVEVLTGRTLARLKAAITARFDAGDAGEETYQYYPSPWREPYLARRRETGWGLYAALGIARGDDARMRAQHRHNFLFFDAPVGLIFSIDSDLPMGSWLDTGMFLQSIMIAARGFGLDSCPQQAFAAYHQTIRDVTGLPEDRTVICGMALGRADLTDPANRFETRRLSVEDYARFHQ</sequence>
<comment type="caution">
    <text evidence="7">The sequence shown here is derived from an EMBL/GenBank/DDBJ whole genome shotgun (WGS) entry which is preliminary data.</text>
</comment>
<evidence type="ECO:0000259" key="6">
    <source>
        <dbReference type="Pfam" id="PF00881"/>
    </source>
</evidence>
<name>A0A231V3N0_9HYPH</name>
<gene>
    <name evidence="7" type="ORF">B7H23_04395</name>
</gene>
<evidence type="ECO:0000256" key="3">
    <source>
        <dbReference type="ARBA" id="ARBA00022630"/>
    </source>
</evidence>
<dbReference type="RefSeq" id="WP_094076125.1">
    <property type="nucleotide sequence ID" value="NZ_NBYO01000001.1"/>
</dbReference>
<dbReference type="CDD" id="cd02136">
    <property type="entry name" value="PnbA_NfnB-like"/>
    <property type="match status" value="1"/>
</dbReference>
<comment type="cofactor">
    <cofactor evidence="1">
        <name>FMN</name>
        <dbReference type="ChEBI" id="CHEBI:58210"/>
    </cofactor>
</comment>
<dbReference type="GO" id="GO:0016491">
    <property type="term" value="F:oxidoreductase activity"/>
    <property type="evidence" value="ECO:0007669"/>
    <property type="project" value="UniProtKB-KW"/>
</dbReference>
<dbReference type="InterPro" id="IPR000415">
    <property type="entry name" value="Nitroreductase-like"/>
</dbReference>
<dbReference type="SUPFAM" id="SSF55469">
    <property type="entry name" value="FMN-dependent nitroreductase-like"/>
    <property type="match status" value="1"/>
</dbReference>
<comment type="similarity">
    <text evidence="2">Belongs to the nitroreductase family.</text>
</comment>
<dbReference type="Pfam" id="PF00881">
    <property type="entry name" value="Nitroreductase"/>
    <property type="match status" value="1"/>
</dbReference>
<evidence type="ECO:0000313" key="8">
    <source>
        <dbReference type="Proteomes" id="UP000215405"/>
    </source>
</evidence>
<dbReference type="EMBL" id="NBYO01000001">
    <property type="protein sequence ID" value="OXT02166.1"/>
    <property type="molecule type" value="Genomic_DNA"/>
</dbReference>
<evidence type="ECO:0000256" key="1">
    <source>
        <dbReference type="ARBA" id="ARBA00001917"/>
    </source>
</evidence>
<dbReference type="PANTHER" id="PTHR43673">
    <property type="entry name" value="NAD(P)H NITROREDUCTASE YDGI-RELATED"/>
    <property type="match status" value="1"/>
</dbReference>
<evidence type="ECO:0000256" key="2">
    <source>
        <dbReference type="ARBA" id="ARBA00007118"/>
    </source>
</evidence>
<dbReference type="AlphaFoldDB" id="A0A231V3N0"/>
<keyword evidence="8" id="KW-1185">Reference proteome</keyword>
<feature type="domain" description="Nitroreductase" evidence="6">
    <location>
        <begin position="16"/>
        <end position="205"/>
    </location>
</feature>
<protein>
    <recommendedName>
        <fullName evidence="6">Nitroreductase domain-containing protein</fullName>
    </recommendedName>
</protein>
<reference evidence="8" key="1">
    <citation type="journal article" date="2017" name="Int. J. Syst. Evol. Microbiol.">
        <title>Notoacmeibacter marinus gen. nov., sp. nov., isolated from the gut of a limpet and proposal of Notoacmeibacteraceae fam. nov. in the order Rhizobiales of the class Alphaproteobacteria.</title>
        <authorList>
            <person name="Huang Z."/>
            <person name="Guo F."/>
            <person name="Lai Q."/>
        </authorList>
    </citation>
    <scope>NUCLEOTIDE SEQUENCE [LARGE SCALE GENOMIC DNA]</scope>
    <source>
        <strain evidence="8">XMTR2A4</strain>
    </source>
</reference>
<dbReference type="Gene3D" id="3.40.109.10">
    <property type="entry name" value="NADH Oxidase"/>
    <property type="match status" value="1"/>
</dbReference>
<evidence type="ECO:0000256" key="5">
    <source>
        <dbReference type="ARBA" id="ARBA00023002"/>
    </source>
</evidence>
<keyword evidence="4" id="KW-0288">FMN</keyword>
<dbReference type="PANTHER" id="PTHR43673:SF2">
    <property type="entry name" value="NITROREDUCTASE"/>
    <property type="match status" value="1"/>
</dbReference>
<dbReference type="Proteomes" id="UP000215405">
    <property type="component" value="Unassembled WGS sequence"/>
</dbReference>
<keyword evidence="3" id="KW-0285">Flavoprotein</keyword>
<proteinExistence type="inferred from homology"/>
<keyword evidence="5" id="KW-0560">Oxidoreductase</keyword>
<accession>A0A231V3N0</accession>
<evidence type="ECO:0000256" key="4">
    <source>
        <dbReference type="ARBA" id="ARBA00022643"/>
    </source>
</evidence>
<evidence type="ECO:0000313" key="7">
    <source>
        <dbReference type="EMBL" id="OXT02166.1"/>
    </source>
</evidence>